<dbReference type="SMART" id="SM00387">
    <property type="entry name" value="HATPase_c"/>
    <property type="match status" value="2"/>
</dbReference>
<dbReference type="InterPro" id="IPR010559">
    <property type="entry name" value="Sig_transdc_His_kin_internal"/>
</dbReference>
<dbReference type="Pfam" id="PF00072">
    <property type="entry name" value="Response_reg"/>
    <property type="match status" value="1"/>
</dbReference>
<evidence type="ECO:0000256" key="9">
    <source>
        <dbReference type="PROSITE-ProRule" id="PRU00169"/>
    </source>
</evidence>
<feature type="transmembrane region" description="Helical" evidence="10">
    <location>
        <begin position="384"/>
        <end position="402"/>
    </location>
</feature>
<dbReference type="InterPro" id="IPR003661">
    <property type="entry name" value="HisK_dim/P_dom"/>
</dbReference>
<feature type="modified residue" description="4-aspartylphosphate" evidence="9">
    <location>
        <position position="731"/>
    </location>
</feature>
<keyword evidence="5" id="KW-0547">Nucleotide-binding</keyword>
<dbReference type="PROSITE" id="PS50109">
    <property type="entry name" value="HIS_KIN"/>
    <property type="match status" value="2"/>
</dbReference>
<dbReference type="SUPFAM" id="SSF49785">
    <property type="entry name" value="Galactose-binding domain-like"/>
    <property type="match status" value="1"/>
</dbReference>
<feature type="transmembrane region" description="Helical" evidence="10">
    <location>
        <begin position="267"/>
        <end position="286"/>
    </location>
</feature>
<dbReference type="InterPro" id="IPR005467">
    <property type="entry name" value="His_kinase_dom"/>
</dbReference>
<feature type="domain" description="Histidine kinase" evidence="11">
    <location>
        <begin position="431"/>
        <end position="648"/>
    </location>
</feature>
<name>A0ABZ0L9F8_9BACL</name>
<keyword evidence="7 13" id="KW-0067">ATP-binding</keyword>
<dbReference type="Gene3D" id="3.40.50.2300">
    <property type="match status" value="1"/>
</dbReference>
<evidence type="ECO:0000313" key="13">
    <source>
        <dbReference type="EMBL" id="WOV88099.1"/>
    </source>
</evidence>
<dbReference type="CDD" id="cd00082">
    <property type="entry name" value="HisKA"/>
    <property type="match status" value="1"/>
</dbReference>
<dbReference type="InterPro" id="IPR001789">
    <property type="entry name" value="Sig_transdc_resp-reg_receiver"/>
</dbReference>
<feature type="domain" description="Histidine kinase" evidence="11">
    <location>
        <begin position="909"/>
        <end position="1008"/>
    </location>
</feature>
<dbReference type="CDD" id="cd17574">
    <property type="entry name" value="REC_OmpR"/>
    <property type="match status" value="1"/>
</dbReference>
<keyword evidence="10" id="KW-1133">Transmembrane helix</keyword>
<evidence type="ECO:0000259" key="12">
    <source>
        <dbReference type="PROSITE" id="PS50110"/>
    </source>
</evidence>
<keyword evidence="8" id="KW-0902">Two-component regulatory system</keyword>
<keyword evidence="10" id="KW-0472">Membrane</keyword>
<feature type="transmembrane region" description="Helical" evidence="10">
    <location>
        <begin position="322"/>
        <end position="341"/>
    </location>
</feature>
<dbReference type="RefSeq" id="WP_317968813.1">
    <property type="nucleotide sequence ID" value="NZ_CP129118.1"/>
</dbReference>
<dbReference type="SMART" id="SM00388">
    <property type="entry name" value="HisKA"/>
    <property type="match status" value="1"/>
</dbReference>
<dbReference type="Pfam" id="PF00512">
    <property type="entry name" value="HisKA"/>
    <property type="match status" value="1"/>
</dbReference>
<sequence>MSRKRIYLTIVLFFLGLTFLRIGWINYHEIPEHPHAVKGHVDLSEWTFTDNETITLDGEWEFYPHEFLDPLAHQETSKQYITVPGNWVEDLHSTESIAPYGYGTYRLKLKVPSDSQEVYGLRMVEGSTASRIFVNGREVANQNNPVQTIDDYSTERGPYTALFHNENGEVELLIHLSNYDIPFFGGISNSIKIGTASAIIKESKRSASLQFTICIIYLLHSLYAFYFYFIARGKYQKEVFYYGLLLIVSGLSLLIDDDVVLQLPLPIEWTNMLLLFIFLTILFITIKFVQHLFEWKSSIYKMLTIFYILLVMGIVLVPYEIYPFFGAFIGLFYIVSLYVLFRETIKAIRSGYPDAIFILLFITSYTSNVIWGTAIILGFSNIPYYPFDFIIVILSIALLLILRHIRVVKMNDYQRSELQKTSQLKDEFLANTSHELRNPLHGINNIAHTMLLDENEPLSESNRESLELLLRIGKQMAFTLNDLLDSARMTEEDFRLDKTAVNLHSAASVSMDMVQLLVYGKDIELIMDIPHTFPTVEGDEHRLIQILFNLLHNAVKFTEEGTVSISATYTKDEATIFVRDTGIGMDAQVKDTVFDRYKQGNPSVTSTGGVGLGLSICKQLVELHGGTIWAKSTPGEGSTFTFTLPIATEVTGLEKPQITTIKEQVVEELTVTTKQEASLDASRILIVDDDPVNLLVLQKLLQKEYSLTTASSGKEALEKIEAATFDLVIVDVMMPGMSGYELTKTVRKSYTVAELPILLLTARSQPQDIITGFIAGANDYVSKPVDALSLQARVHSLTKLRESIKDQNKMEAAWLQAQIRPHFLFNTLNTIASLAEIDPDRMIKLQHEFGNYLRRSFATENVQDLVPLKDEIALIKSYLYIEQERFSDRLQVEWLVEEVDECFIPPLSIQTLVENAAVHGVLQREEGGKITIRIAAKTDAFEISIEDDGIGMTEAEVQRVLVPEAAIKKGIGIPNTDRRLKKLFGKGLNIQSSKGKGTVVWFEIPNRKS</sequence>
<dbReference type="InterPro" id="IPR011006">
    <property type="entry name" value="CheY-like_superfamily"/>
</dbReference>
<dbReference type="SUPFAM" id="SSF47384">
    <property type="entry name" value="Homodimeric domain of signal transducing histidine kinase"/>
    <property type="match status" value="1"/>
</dbReference>
<keyword evidence="3 9" id="KW-0597">Phosphoprotein</keyword>
<dbReference type="EC" id="2.7.13.3" evidence="2"/>
<feature type="transmembrane region" description="Helical" evidence="10">
    <location>
        <begin position="298"/>
        <end position="316"/>
    </location>
</feature>
<protein>
    <recommendedName>
        <fullName evidence="2">histidine kinase</fullName>
        <ecNumber evidence="2">2.7.13.3</ecNumber>
    </recommendedName>
</protein>
<organism evidence="13 14">
    <name type="scientific">Sporosarcina oncorhynchi</name>
    <dbReference type="NCBI Taxonomy" id="3056444"/>
    <lineage>
        <taxon>Bacteria</taxon>
        <taxon>Bacillati</taxon>
        <taxon>Bacillota</taxon>
        <taxon>Bacilli</taxon>
        <taxon>Bacillales</taxon>
        <taxon>Caryophanaceae</taxon>
        <taxon>Sporosarcina</taxon>
    </lineage>
</organism>
<dbReference type="Gene3D" id="3.30.565.10">
    <property type="entry name" value="Histidine kinase-like ATPase, C-terminal domain"/>
    <property type="match status" value="2"/>
</dbReference>
<dbReference type="PRINTS" id="PR00344">
    <property type="entry name" value="BCTRLSENSOR"/>
</dbReference>
<dbReference type="InterPro" id="IPR003594">
    <property type="entry name" value="HATPase_dom"/>
</dbReference>
<proteinExistence type="predicted"/>
<keyword evidence="4" id="KW-0808">Transferase</keyword>
<evidence type="ECO:0000256" key="7">
    <source>
        <dbReference type="ARBA" id="ARBA00022840"/>
    </source>
</evidence>
<accession>A0ABZ0L9F8</accession>
<feature type="transmembrane region" description="Helical" evidence="10">
    <location>
        <begin position="353"/>
        <end position="378"/>
    </location>
</feature>
<dbReference type="Gene3D" id="1.10.287.130">
    <property type="match status" value="1"/>
</dbReference>
<feature type="domain" description="Response regulatory" evidence="12">
    <location>
        <begin position="683"/>
        <end position="798"/>
    </location>
</feature>
<evidence type="ECO:0000256" key="3">
    <source>
        <dbReference type="ARBA" id="ARBA00022553"/>
    </source>
</evidence>
<evidence type="ECO:0000256" key="5">
    <source>
        <dbReference type="ARBA" id="ARBA00022741"/>
    </source>
</evidence>
<evidence type="ECO:0000256" key="4">
    <source>
        <dbReference type="ARBA" id="ARBA00022679"/>
    </source>
</evidence>
<feature type="transmembrane region" description="Helical" evidence="10">
    <location>
        <begin position="7"/>
        <end position="27"/>
    </location>
</feature>
<dbReference type="Gene3D" id="2.60.120.260">
    <property type="entry name" value="Galactose-binding domain-like"/>
    <property type="match status" value="1"/>
</dbReference>
<dbReference type="InterPro" id="IPR036890">
    <property type="entry name" value="HATPase_C_sf"/>
</dbReference>
<feature type="transmembrane region" description="Helical" evidence="10">
    <location>
        <begin position="239"/>
        <end position="255"/>
    </location>
</feature>
<gene>
    <name evidence="13" type="ORF">QWT69_02960</name>
</gene>
<dbReference type="SMART" id="SM00448">
    <property type="entry name" value="REC"/>
    <property type="match status" value="1"/>
</dbReference>
<evidence type="ECO:0000256" key="8">
    <source>
        <dbReference type="ARBA" id="ARBA00023012"/>
    </source>
</evidence>
<evidence type="ECO:0000259" key="11">
    <source>
        <dbReference type="PROSITE" id="PS50109"/>
    </source>
</evidence>
<dbReference type="InterPro" id="IPR036097">
    <property type="entry name" value="HisK_dim/P_sf"/>
</dbReference>
<evidence type="ECO:0000256" key="6">
    <source>
        <dbReference type="ARBA" id="ARBA00022777"/>
    </source>
</evidence>
<dbReference type="PANTHER" id="PTHR43547:SF2">
    <property type="entry name" value="HYBRID SIGNAL TRANSDUCTION HISTIDINE KINASE C"/>
    <property type="match status" value="1"/>
</dbReference>
<keyword evidence="14" id="KW-1185">Reference proteome</keyword>
<dbReference type="EMBL" id="CP129118">
    <property type="protein sequence ID" value="WOV88099.1"/>
    <property type="molecule type" value="Genomic_DNA"/>
</dbReference>
<dbReference type="Proteomes" id="UP001303902">
    <property type="component" value="Chromosome"/>
</dbReference>
<keyword evidence="6" id="KW-0418">Kinase</keyword>
<dbReference type="PROSITE" id="PS50110">
    <property type="entry name" value="RESPONSE_REGULATORY"/>
    <property type="match status" value="1"/>
</dbReference>
<evidence type="ECO:0000256" key="2">
    <source>
        <dbReference type="ARBA" id="ARBA00012438"/>
    </source>
</evidence>
<dbReference type="SUPFAM" id="SSF55874">
    <property type="entry name" value="ATPase domain of HSP90 chaperone/DNA topoisomerase II/histidine kinase"/>
    <property type="match status" value="2"/>
</dbReference>
<dbReference type="InterPro" id="IPR004358">
    <property type="entry name" value="Sig_transdc_His_kin-like_C"/>
</dbReference>
<feature type="transmembrane region" description="Helical" evidence="10">
    <location>
        <begin position="207"/>
        <end position="227"/>
    </location>
</feature>
<evidence type="ECO:0000256" key="1">
    <source>
        <dbReference type="ARBA" id="ARBA00000085"/>
    </source>
</evidence>
<evidence type="ECO:0000313" key="14">
    <source>
        <dbReference type="Proteomes" id="UP001303902"/>
    </source>
</evidence>
<comment type="catalytic activity">
    <reaction evidence="1">
        <text>ATP + protein L-histidine = ADP + protein N-phospho-L-histidine.</text>
        <dbReference type="EC" id="2.7.13.3"/>
    </reaction>
</comment>
<keyword evidence="10" id="KW-0812">Transmembrane</keyword>
<dbReference type="PANTHER" id="PTHR43547">
    <property type="entry name" value="TWO-COMPONENT HISTIDINE KINASE"/>
    <property type="match status" value="1"/>
</dbReference>
<dbReference type="SUPFAM" id="SSF52172">
    <property type="entry name" value="CheY-like"/>
    <property type="match status" value="1"/>
</dbReference>
<dbReference type="InterPro" id="IPR008979">
    <property type="entry name" value="Galactose-bd-like_sf"/>
</dbReference>
<dbReference type="CDD" id="cd16922">
    <property type="entry name" value="HATPase_EvgS-ArcB-TorS-like"/>
    <property type="match status" value="1"/>
</dbReference>
<dbReference type="Pfam" id="PF02518">
    <property type="entry name" value="HATPase_c"/>
    <property type="match status" value="2"/>
</dbReference>
<dbReference type="Pfam" id="PF06580">
    <property type="entry name" value="His_kinase"/>
    <property type="match status" value="1"/>
</dbReference>
<evidence type="ECO:0000256" key="10">
    <source>
        <dbReference type="SAM" id="Phobius"/>
    </source>
</evidence>
<dbReference type="GO" id="GO:0005524">
    <property type="term" value="F:ATP binding"/>
    <property type="evidence" value="ECO:0007669"/>
    <property type="project" value="UniProtKB-KW"/>
</dbReference>
<reference evidence="13 14" key="1">
    <citation type="submission" date="2023-06" db="EMBL/GenBank/DDBJ databases">
        <title>Sporosarcina sp. nov., isolated from Korean tranditional fermented seafood 'Jeotgal'.</title>
        <authorList>
            <person name="Yang A.I."/>
            <person name="Shin N.-R."/>
        </authorList>
    </citation>
    <scope>NUCLEOTIDE SEQUENCE [LARGE SCALE GENOMIC DNA]</scope>
    <source>
        <strain evidence="13 14">T2O-4</strain>
    </source>
</reference>